<proteinExistence type="predicted"/>
<organism evidence="2 3">
    <name type="scientific">Vavraia culicis (isolate floridensis)</name>
    <name type="common">Microsporidian parasite</name>
    <dbReference type="NCBI Taxonomy" id="948595"/>
    <lineage>
        <taxon>Eukaryota</taxon>
        <taxon>Fungi</taxon>
        <taxon>Fungi incertae sedis</taxon>
        <taxon>Microsporidia</taxon>
        <taxon>Pleistophoridae</taxon>
        <taxon>Vavraia</taxon>
    </lineage>
</organism>
<sequence>MKIFKDSEPDRIALCDELNILNNRLTASSYLEDRISAINSLKEIAEKNPNEIGIYSMASVIESMQYFVHRNHFEVLSSIFRSSNGQEFQEIFLKIEKYVQILINARNKRGTDILVLLAAKDHSKVGRAFTNNEKQFTYFKKIDERAFRLIDILIRDVSFKKKLVENGIFERIFELLHEQNHIKSCFGIIANLLHDSFECQDYFYNTEWKRILEPYRNRYPHYYFNVLEKLLDTRNINFAKMQADLKKIELVTKALEMKRYDFVFIFFYNRVGLDAFMKDFDYYSFFLKTERRRELLKIYFLVTTPFNLETIDLNNEYTCYFLACYFFKRFYEEVHTEKIISELSNVNLTVKDSEMAHNKREEEEELERTGNEMNNKNDTTHLFDEEGADEEVATEEFYTKINLTNSTAVPQDFLSSYYSFIDLCQQELQRFTERSTYFVIGLFIFLNIMKTKLILTESHIASMLAFVKDDTQNAIVKGLIILLVDTHALTGNNEENLMFYVRELRKYFCCGQNILHENVNDLFVLLITERIKVLQEIIGSREPVGFSSEQELNKEESKKINTSNEEDDHLYKKSPKDVFRTIMSNVSSKFTTSDEDDSFNL</sequence>
<dbReference type="STRING" id="948595.L2GXX7"/>
<dbReference type="Proteomes" id="UP000011081">
    <property type="component" value="Unassembled WGS sequence"/>
</dbReference>
<dbReference type="AlphaFoldDB" id="L2GXX7"/>
<dbReference type="OMA" id="RTIMSNV"/>
<feature type="region of interest" description="Disordered" evidence="1">
    <location>
        <begin position="548"/>
        <end position="572"/>
    </location>
</feature>
<dbReference type="Gene3D" id="1.25.10.10">
    <property type="entry name" value="Leucine-rich Repeat Variant"/>
    <property type="match status" value="1"/>
</dbReference>
<dbReference type="RefSeq" id="XP_008073108.1">
    <property type="nucleotide sequence ID" value="XM_008074917.1"/>
</dbReference>
<protein>
    <submittedName>
        <fullName evidence="2">Uncharacterized protein</fullName>
    </submittedName>
</protein>
<dbReference type="InterPro" id="IPR011989">
    <property type="entry name" value="ARM-like"/>
</dbReference>
<feature type="region of interest" description="Disordered" evidence="1">
    <location>
        <begin position="354"/>
        <end position="378"/>
    </location>
</feature>
<dbReference type="OrthoDB" id="2189189at2759"/>
<dbReference type="HOGENOM" id="CLU_459414_0_0_1"/>
<dbReference type="InterPro" id="IPR016024">
    <property type="entry name" value="ARM-type_fold"/>
</dbReference>
<dbReference type="SUPFAM" id="SSF48371">
    <property type="entry name" value="ARM repeat"/>
    <property type="match status" value="1"/>
</dbReference>
<dbReference type="VEuPathDB" id="MicrosporidiaDB:VCUG_00088"/>
<accession>L2GXX7</accession>
<dbReference type="EMBL" id="GL877404">
    <property type="protein sequence ID" value="ELA48479.1"/>
    <property type="molecule type" value="Genomic_DNA"/>
</dbReference>
<name>L2GXX7_VAVCU</name>
<gene>
    <name evidence="2" type="ORF">VCUG_00088</name>
</gene>
<dbReference type="GeneID" id="19877979"/>
<evidence type="ECO:0000313" key="2">
    <source>
        <dbReference type="EMBL" id="ELA48479.1"/>
    </source>
</evidence>
<evidence type="ECO:0000313" key="3">
    <source>
        <dbReference type="Proteomes" id="UP000011081"/>
    </source>
</evidence>
<keyword evidence="3" id="KW-1185">Reference proteome</keyword>
<evidence type="ECO:0000256" key="1">
    <source>
        <dbReference type="SAM" id="MobiDB-lite"/>
    </source>
</evidence>
<feature type="non-terminal residue" evidence="2">
    <location>
        <position position="1"/>
    </location>
</feature>
<dbReference type="InParanoid" id="L2GXX7"/>
<reference evidence="3" key="1">
    <citation type="submission" date="2011-03" db="EMBL/GenBank/DDBJ databases">
        <title>The genome sequence of Vavraia culicis strain floridensis.</title>
        <authorList>
            <consortium name="The Broad Institute Genome Sequencing Platform"/>
            <person name="Cuomo C."/>
            <person name="Becnel J."/>
            <person name="Sanscrainte N."/>
            <person name="Young S.K."/>
            <person name="Zeng Q."/>
            <person name="Gargeya S."/>
            <person name="Fitzgerald M."/>
            <person name="Haas B."/>
            <person name="Abouelleil A."/>
            <person name="Alvarado L."/>
            <person name="Arachchi H.M."/>
            <person name="Berlin A."/>
            <person name="Chapman S.B."/>
            <person name="Gearin G."/>
            <person name="Goldberg J."/>
            <person name="Griggs A."/>
            <person name="Gujja S."/>
            <person name="Hansen M."/>
            <person name="Heiman D."/>
            <person name="Howarth C."/>
            <person name="Larimer J."/>
            <person name="Lui A."/>
            <person name="MacDonald P.J.P."/>
            <person name="McCowen C."/>
            <person name="Montmayeur A."/>
            <person name="Murphy C."/>
            <person name="Neiman D."/>
            <person name="Pearson M."/>
            <person name="Priest M."/>
            <person name="Roberts A."/>
            <person name="Saif S."/>
            <person name="Shea T."/>
            <person name="Sisk P."/>
            <person name="Stolte C."/>
            <person name="Sykes S."/>
            <person name="Wortman J."/>
            <person name="Nusbaum C."/>
            <person name="Birren B."/>
        </authorList>
    </citation>
    <scope>NUCLEOTIDE SEQUENCE [LARGE SCALE GENOMIC DNA]</scope>
    <source>
        <strain evidence="3">floridensis</strain>
    </source>
</reference>